<dbReference type="GO" id="GO:0004144">
    <property type="term" value="F:diacylglycerol O-acyltransferase activity"/>
    <property type="evidence" value="ECO:0007669"/>
    <property type="project" value="TreeGrafter"/>
</dbReference>
<evidence type="ECO:0000256" key="3">
    <source>
        <dbReference type="ARBA" id="ARBA00022516"/>
    </source>
</evidence>
<comment type="caution">
    <text evidence="11">Lacks conserved residue(s) required for the propagation of feature annotation.</text>
</comment>
<dbReference type="GO" id="GO:0019432">
    <property type="term" value="P:triglyceride biosynthetic process"/>
    <property type="evidence" value="ECO:0007669"/>
    <property type="project" value="TreeGrafter"/>
</dbReference>
<keyword evidence="7 11" id="KW-1133">Transmembrane helix</keyword>
<name>A0AAV2TB62_CALDB</name>
<evidence type="ECO:0000256" key="8">
    <source>
        <dbReference type="ARBA" id="ARBA00023098"/>
    </source>
</evidence>
<keyword evidence="4 11" id="KW-0808">Transferase</keyword>
<organism evidence="13 14">
    <name type="scientific">Calicophoron daubneyi</name>
    <name type="common">Rumen fluke</name>
    <name type="synonym">Paramphistomum daubneyi</name>
    <dbReference type="NCBI Taxonomy" id="300641"/>
    <lineage>
        <taxon>Eukaryota</taxon>
        <taxon>Metazoa</taxon>
        <taxon>Spiralia</taxon>
        <taxon>Lophotrochozoa</taxon>
        <taxon>Platyhelminthes</taxon>
        <taxon>Trematoda</taxon>
        <taxon>Digenea</taxon>
        <taxon>Plagiorchiida</taxon>
        <taxon>Pronocephalata</taxon>
        <taxon>Paramphistomoidea</taxon>
        <taxon>Paramphistomidae</taxon>
        <taxon>Calicophoron</taxon>
    </lineage>
</organism>
<feature type="region of interest" description="Disordered" evidence="12">
    <location>
        <begin position="1"/>
        <end position="26"/>
    </location>
</feature>
<proteinExistence type="inferred from homology"/>
<keyword evidence="5 11" id="KW-0812">Transmembrane</keyword>
<accession>A0AAV2TB62</accession>
<dbReference type="EMBL" id="CAXLJL010000168">
    <property type="protein sequence ID" value="CAL5134005.1"/>
    <property type="molecule type" value="Genomic_DNA"/>
</dbReference>
<keyword evidence="9 11" id="KW-0472">Membrane</keyword>
<keyword evidence="6 11" id="KW-0256">Endoplasmic reticulum</keyword>
<evidence type="ECO:0000256" key="12">
    <source>
        <dbReference type="SAM" id="MobiDB-lite"/>
    </source>
</evidence>
<comment type="subcellular location">
    <subcellularLocation>
        <location evidence="1 11">Endoplasmic reticulum membrane</location>
        <topology evidence="1 11">Multi-pass membrane protein</topology>
    </subcellularLocation>
</comment>
<evidence type="ECO:0000313" key="14">
    <source>
        <dbReference type="Proteomes" id="UP001497525"/>
    </source>
</evidence>
<keyword evidence="8" id="KW-0443">Lipid metabolism</keyword>
<reference evidence="13" key="1">
    <citation type="submission" date="2024-06" db="EMBL/GenBank/DDBJ databases">
        <authorList>
            <person name="Liu X."/>
            <person name="Lenzi L."/>
            <person name="Haldenby T S."/>
            <person name="Uol C."/>
        </authorList>
    </citation>
    <scope>NUCLEOTIDE SEQUENCE</scope>
</reference>
<evidence type="ECO:0000256" key="5">
    <source>
        <dbReference type="ARBA" id="ARBA00022692"/>
    </source>
</evidence>
<comment type="similarity">
    <text evidence="2 11">Belongs to the diacylglycerol acyltransferase family.</text>
</comment>
<evidence type="ECO:0000256" key="4">
    <source>
        <dbReference type="ARBA" id="ARBA00022679"/>
    </source>
</evidence>
<protein>
    <recommendedName>
        <fullName evidence="11">Acyltransferase</fullName>
        <ecNumber evidence="11">2.3.1.-</ecNumber>
    </recommendedName>
</protein>
<keyword evidence="10" id="KW-0012">Acyltransferase</keyword>
<dbReference type="PANTHER" id="PTHR12317:SF71">
    <property type="entry name" value="ACYLTRANSFERASE"/>
    <property type="match status" value="1"/>
</dbReference>
<evidence type="ECO:0000256" key="2">
    <source>
        <dbReference type="ARBA" id="ARBA00005420"/>
    </source>
</evidence>
<evidence type="ECO:0000256" key="11">
    <source>
        <dbReference type="RuleBase" id="RU367023"/>
    </source>
</evidence>
<evidence type="ECO:0000256" key="9">
    <source>
        <dbReference type="ARBA" id="ARBA00023136"/>
    </source>
</evidence>
<evidence type="ECO:0000256" key="6">
    <source>
        <dbReference type="ARBA" id="ARBA00022824"/>
    </source>
</evidence>
<dbReference type="AlphaFoldDB" id="A0AAV2TB62"/>
<dbReference type="Proteomes" id="UP001497525">
    <property type="component" value="Unassembled WGS sequence"/>
</dbReference>
<evidence type="ECO:0000256" key="10">
    <source>
        <dbReference type="ARBA" id="ARBA00023315"/>
    </source>
</evidence>
<dbReference type="GO" id="GO:0005789">
    <property type="term" value="C:endoplasmic reticulum membrane"/>
    <property type="evidence" value="ECO:0007669"/>
    <property type="project" value="UniProtKB-SubCell"/>
</dbReference>
<keyword evidence="3" id="KW-0444">Lipid biosynthesis</keyword>
<dbReference type="Pfam" id="PF03982">
    <property type="entry name" value="DAGAT"/>
    <property type="match status" value="3"/>
</dbReference>
<feature type="transmembrane region" description="Helical" evidence="11">
    <location>
        <begin position="54"/>
        <end position="76"/>
    </location>
</feature>
<dbReference type="InterPro" id="IPR007130">
    <property type="entry name" value="DAGAT"/>
</dbReference>
<evidence type="ECO:0000256" key="1">
    <source>
        <dbReference type="ARBA" id="ARBA00004477"/>
    </source>
</evidence>
<sequence length="476" mass="54421">MKSNGRSNTQQVQSPGKQETSESTGQLPRGTIIVQSGISNPNGSKLQFQRCASYIATFSVTFLHLTVILITYWYFWSSIYLAFRFLVTSLIRSESSTVNLWEYFANHEKILFFASIYSIYYYLDWGVEDMGGHQFKFVRNLFVWKYLAHYFPIRMVLSDELVDYSKQHAKQLNRTDEDTFYGLPSDRTYLLGFHPHGLLSFGASVNFLTEANHISQTFPRIKPWVATLGAQFKFPILREFMLFIGTISASRKGLFYLLDPDNENNKGNLVVVVVGGAPEVLNAHPGNYTLTIRRRYGFFKLAMQTGASLIPCISFGEPGVYDQISNPPGSVLRRMQNFFMDSNYFLCPSIYPIAWGPFPRPRPINTVINLLDECQLSSGDLLWNPVQCTANHLRSSLVRCISFGEPGIFVQVWNPPGSKLRRLQEFVTAPIPGEHIPNPTSVQVEEIKQLYLERLEGLFERYKDVFDPETSEMVFI</sequence>
<evidence type="ECO:0000256" key="7">
    <source>
        <dbReference type="ARBA" id="ARBA00022989"/>
    </source>
</evidence>
<evidence type="ECO:0000313" key="13">
    <source>
        <dbReference type="EMBL" id="CAL5134005.1"/>
    </source>
</evidence>
<gene>
    <name evidence="13" type="ORF">CDAUBV1_LOCUS7220</name>
</gene>
<comment type="caution">
    <text evidence="13">The sequence shown here is derived from an EMBL/GenBank/DDBJ whole genome shotgun (WGS) entry which is preliminary data.</text>
</comment>
<dbReference type="EC" id="2.3.1.-" evidence="11"/>
<dbReference type="PANTHER" id="PTHR12317">
    <property type="entry name" value="DIACYLGLYCEROL O-ACYLTRANSFERASE"/>
    <property type="match status" value="1"/>
</dbReference>